<organism evidence="7 8">
    <name type="scientific">Tepidibacillus decaturensis</name>
    <dbReference type="NCBI Taxonomy" id="1413211"/>
    <lineage>
        <taxon>Bacteria</taxon>
        <taxon>Bacillati</taxon>
        <taxon>Bacillota</taxon>
        <taxon>Bacilli</taxon>
        <taxon>Bacillales</taxon>
        <taxon>Bacillaceae</taxon>
        <taxon>Tepidibacillus</taxon>
    </lineage>
</organism>
<dbReference type="InterPro" id="IPR007016">
    <property type="entry name" value="O-antigen_ligase-rel_domated"/>
</dbReference>
<feature type="transmembrane region" description="Helical" evidence="5">
    <location>
        <begin position="358"/>
        <end position="376"/>
    </location>
</feature>
<reference evidence="7 8" key="1">
    <citation type="submission" date="2016-02" db="EMBL/GenBank/DDBJ databases">
        <title>Draft Genome for Tepidibacillus decaturensis nov. sp. Strain Z9, an Anaerobic, Moderately Thermophilic and Heterotrophic Bacterium from Deep Subsurface of the Illinois Basin, USA.</title>
        <authorList>
            <person name="Dong Y."/>
            <person name="Chang J.Y."/>
            <person name="Sanford R."/>
            <person name="Fouke B.W."/>
        </authorList>
    </citation>
    <scope>NUCLEOTIDE SEQUENCE [LARGE SCALE GENOMIC DNA]</scope>
    <source>
        <strain evidence="7 8">Z9</strain>
    </source>
</reference>
<dbReference type="PANTHER" id="PTHR37422:SF13">
    <property type="entry name" value="LIPOPOLYSACCHARIDE BIOSYNTHESIS PROTEIN PA4999-RELATED"/>
    <property type="match status" value="1"/>
</dbReference>
<dbReference type="Pfam" id="PF04932">
    <property type="entry name" value="Wzy_C"/>
    <property type="match status" value="1"/>
</dbReference>
<comment type="caution">
    <text evidence="7">The sequence shown here is derived from an EMBL/GenBank/DDBJ whole genome shotgun (WGS) entry which is preliminary data.</text>
</comment>
<dbReference type="EMBL" id="LSKU01000002">
    <property type="protein sequence ID" value="KXG42546.1"/>
    <property type="molecule type" value="Genomic_DNA"/>
</dbReference>
<keyword evidence="3 5" id="KW-1133">Transmembrane helix</keyword>
<evidence type="ECO:0000313" key="8">
    <source>
        <dbReference type="Proteomes" id="UP000070352"/>
    </source>
</evidence>
<dbReference type="Proteomes" id="UP000070352">
    <property type="component" value="Unassembled WGS sequence"/>
</dbReference>
<dbReference type="GO" id="GO:0016020">
    <property type="term" value="C:membrane"/>
    <property type="evidence" value="ECO:0007669"/>
    <property type="project" value="UniProtKB-SubCell"/>
</dbReference>
<feature type="transmembrane region" description="Helical" evidence="5">
    <location>
        <begin position="149"/>
        <end position="166"/>
    </location>
</feature>
<evidence type="ECO:0000256" key="4">
    <source>
        <dbReference type="ARBA" id="ARBA00023136"/>
    </source>
</evidence>
<evidence type="ECO:0000256" key="5">
    <source>
        <dbReference type="SAM" id="Phobius"/>
    </source>
</evidence>
<evidence type="ECO:0000256" key="2">
    <source>
        <dbReference type="ARBA" id="ARBA00022692"/>
    </source>
</evidence>
<feature type="transmembrane region" description="Helical" evidence="5">
    <location>
        <begin position="290"/>
        <end position="313"/>
    </location>
</feature>
<evidence type="ECO:0000313" key="7">
    <source>
        <dbReference type="EMBL" id="KXG42546.1"/>
    </source>
</evidence>
<dbReference type="PANTHER" id="PTHR37422">
    <property type="entry name" value="TEICHURONIC ACID BIOSYNTHESIS PROTEIN TUAE"/>
    <property type="match status" value="1"/>
</dbReference>
<evidence type="ECO:0000256" key="1">
    <source>
        <dbReference type="ARBA" id="ARBA00004141"/>
    </source>
</evidence>
<name>A0A135L0N7_9BACI</name>
<feature type="transmembrane region" description="Helical" evidence="5">
    <location>
        <begin position="40"/>
        <end position="57"/>
    </location>
</feature>
<gene>
    <name evidence="7" type="ORF">U473_13785</name>
</gene>
<keyword evidence="4 5" id="KW-0472">Membrane</keyword>
<feature type="transmembrane region" description="Helical" evidence="5">
    <location>
        <begin position="218"/>
        <end position="238"/>
    </location>
</feature>
<feature type="domain" description="O-antigen ligase-related" evidence="6">
    <location>
        <begin position="181"/>
        <end position="311"/>
    </location>
</feature>
<dbReference type="InterPro" id="IPR051533">
    <property type="entry name" value="WaaL-like"/>
</dbReference>
<evidence type="ECO:0000256" key="3">
    <source>
        <dbReference type="ARBA" id="ARBA00022989"/>
    </source>
</evidence>
<sequence length="396" mass="45379">MIVNIGLAMVVYSPYLAFLPMIYLLYYLIRKGKLSLKNPWNIGIALLFFWSFIVGIINENEMSTLASLVILGLLLVSVYFQDKYQSVTDVERLFFSIFLFSIGSALMGILEHFNIITYSPTWWKYLLGTRSIDDITESYRISGTFNNPNLAGTWYAIMILFGVYFFKKSEGIHKVWFAVGTALFVTVLMMTGSRGAVIGLFFGFVIYSYFSGHKKKMLFLMFTLLSGITLMLNFPEWFPRGEILFSSIRDRQAIWENALYMFMMKPVTGWGLLGIYYADSSIYHYLRVFHAHNTLLTIATTLGVVGLSIFLWMEWSLLQEIRLLYQKKCRITPLLGGIQAIVLGQGLFDFTIMSPQVALLFVVSSTLIGSLAYSYIPQTIPTYPLTLRYKKSWKKA</sequence>
<keyword evidence="2 5" id="KW-0812">Transmembrane</keyword>
<comment type="subcellular location">
    <subcellularLocation>
        <location evidence="1">Membrane</location>
        <topology evidence="1">Multi-pass membrane protein</topology>
    </subcellularLocation>
</comment>
<protein>
    <recommendedName>
        <fullName evidence="6">O-antigen ligase-related domain-containing protein</fullName>
    </recommendedName>
</protein>
<feature type="transmembrane region" description="Helical" evidence="5">
    <location>
        <begin position="63"/>
        <end position="81"/>
    </location>
</feature>
<feature type="transmembrane region" description="Helical" evidence="5">
    <location>
        <begin position="6"/>
        <end position="28"/>
    </location>
</feature>
<feature type="transmembrane region" description="Helical" evidence="5">
    <location>
        <begin position="175"/>
        <end position="206"/>
    </location>
</feature>
<feature type="transmembrane region" description="Helical" evidence="5">
    <location>
        <begin position="259"/>
        <end position="278"/>
    </location>
</feature>
<dbReference type="STRING" id="1413211.U473_13785"/>
<keyword evidence="8" id="KW-1185">Reference proteome</keyword>
<proteinExistence type="predicted"/>
<evidence type="ECO:0000259" key="6">
    <source>
        <dbReference type="Pfam" id="PF04932"/>
    </source>
</evidence>
<dbReference type="OrthoDB" id="2986203at2"/>
<dbReference type="AlphaFoldDB" id="A0A135L0N7"/>
<feature type="transmembrane region" description="Helical" evidence="5">
    <location>
        <begin position="93"/>
        <end position="116"/>
    </location>
</feature>
<feature type="transmembrane region" description="Helical" evidence="5">
    <location>
        <begin position="334"/>
        <end position="352"/>
    </location>
</feature>
<accession>A0A135L0N7</accession>